<feature type="domain" description="Helicase C-terminal" evidence="4">
    <location>
        <begin position="698"/>
        <end position="866"/>
    </location>
</feature>
<dbReference type="EMBL" id="MFJE01000014">
    <property type="protein sequence ID" value="OGG14551.1"/>
    <property type="molecule type" value="Genomic_DNA"/>
</dbReference>
<dbReference type="InterPro" id="IPR038718">
    <property type="entry name" value="SNF2-like_sf"/>
</dbReference>
<keyword evidence="2" id="KW-0175">Coiled coil</keyword>
<sequence>MSLIDNKNQTLQNALKNALVTADRIDIAVGFFYFSGFEALANELKDKNIRILVGLEVDPKLISEISQKAKDGDVDLSKYQNRDSINSRTVKKLNYVDTFVGFMNDSDVFDSDRANDLYELYIQKINDGSLEIRKTVEDDHSKYYLVYNKKDISQSGDFPGTLFVGSSNLSYRGLSGQGELNQSSREKDDFEELAKKFEETWSDSKSISIADANTNDEFIKAIQPRIWKYTTPLPYHIYIRVLYELFYQQEINTLKTPKVITNGLYSDLEYQIDAIKIVIDKLNKYDGAILADVVGLGKSIIASAVARNMDIKTVIIAPPHLMSQWEEYKEQFGIRGSKVYSSGKIQDVYDRYHESREPALFVIDEAHRYRNEDTNDYMLLHQVCRSHPDNKILLLTATPFNNDPKDVFALIKLFQTPGQSTIRSVDNLSLRYRDLIQRYKKLRRSMTQDVDQEFIDRETSEIAAEQRRLIESIIIRRSRLDLNYITRYREDLQRQNISFAEVKGPDPLEYDLGELFEPYMKTLDLIIKPDNEGFIGARYKPTSETYMDDINRKKFVEKYKNEFEDIEDLRIAQTNLAKLMRRLLVMRFESSKDAFRSTLEKMIESNKLIEHWWDELGIVPIMKKGQLPDPQDYDTEDGEADSLTEELEQLRSKKGFLEISKDMLSPQFIEDVRHDTKLLQSIHDDWYSKPQYANLDPKLDNVIEKIEKLLSQNKDRKIVIFSSYKDTVDYLYKMMANRGFDRVIKYTASEGTDANKKIIRQNFDASIQESQQTNDFDVLIATDALSEGFNLHRAGIVINYDIPYNPTRVIQRIGRINRINKRVFEFLNIYNCFPTAIGEEETRVKAISTLKMNLINKIIGNDTKILTSGEKLETFFKDQFDKASREDEKLSWDTVHRENFEIAVKDSKLMQQVLELPRRSRMKRTAGKNMGTIVFGKKGQNSIFTFGLTADDIKVTSAEEALPILLAKPDEKGEMVDKNFTEVFNLAKEKLFAKHEYPQVKGRRSSAINVLKIISDKLPVAKDYCEDIISIIRTLDDISDGSLKDVSQLDTNKVEDSYKKLQSIIPDVYVRNILNRSKHTEEAQELLLFAEQLA</sequence>
<dbReference type="STRING" id="1798375.A2773_07205"/>
<dbReference type="Gene3D" id="3.40.50.10810">
    <property type="entry name" value="Tandem AAA-ATPase domain"/>
    <property type="match status" value="2"/>
</dbReference>
<dbReference type="InterPro" id="IPR014001">
    <property type="entry name" value="Helicase_ATP-bd"/>
</dbReference>
<dbReference type="CDD" id="cd18793">
    <property type="entry name" value="SF2_C_SNF"/>
    <property type="match status" value="1"/>
</dbReference>
<organism evidence="5 6">
    <name type="scientific">Candidatus Gottesmanbacteria bacterium RIFCSPHIGHO2_01_FULL_39_10</name>
    <dbReference type="NCBI Taxonomy" id="1798375"/>
    <lineage>
        <taxon>Bacteria</taxon>
        <taxon>Candidatus Gottesmaniibacteriota</taxon>
    </lineage>
</organism>
<dbReference type="PANTHER" id="PTHR45766">
    <property type="entry name" value="DNA ANNEALING HELICASE AND ENDONUCLEASE ZRANB3 FAMILY MEMBER"/>
    <property type="match status" value="1"/>
</dbReference>
<dbReference type="GO" id="GO:0005524">
    <property type="term" value="F:ATP binding"/>
    <property type="evidence" value="ECO:0007669"/>
    <property type="project" value="InterPro"/>
</dbReference>
<dbReference type="AlphaFoldDB" id="A0A1F5ZQ74"/>
<dbReference type="Pfam" id="PF00176">
    <property type="entry name" value="SNF2-rel_dom"/>
    <property type="match status" value="1"/>
</dbReference>
<dbReference type="PANTHER" id="PTHR45766:SF6">
    <property type="entry name" value="SWI_SNF-RELATED MATRIX-ASSOCIATED ACTIN-DEPENDENT REGULATOR OF CHROMATIN SUBFAMILY A-LIKE PROTEIN 1"/>
    <property type="match status" value="1"/>
</dbReference>
<proteinExistence type="predicted"/>
<evidence type="ECO:0008006" key="7">
    <source>
        <dbReference type="Google" id="ProtNLM"/>
    </source>
</evidence>
<dbReference type="PROSITE" id="PS51194">
    <property type="entry name" value="HELICASE_CTER"/>
    <property type="match status" value="1"/>
</dbReference>
<dbReference type="InterPro" id="IPR025202">
    <property type="entry name" value="PLD-like_dom"/>
</dbReference>
<dbReference type="Gene3D" id="3.30.870.10">
    <property type="entry name" value="Endonuclease Chain A"/>
    <property type="match status" value="1"/>
</dbReference>
<dbReference type="InterPro" id="IPR049730">
    <property type="entry name" value="SNF2/RAD54-like_C"/>
</dbReference>
<reference evidence="5 6" key="1">
    <citation type="journal article" date="2016" name="Nat. Commun.">
        <title>Thousands of microbial genomes shed light on interconnected biogeochemical processes in an aquifer system.</title>
        <authorList>
            <person name="Anantharaman K."/>
            <person name="Brown C.T."/>
            <person name="Hug L.A."/>
            <person name="Sharon I."/>
            <person name="Castelle C.J."/>
            <person name="Probst A.J."/>
            <person name="Thomas B.C."/>
            <person name="Singh A."/>
            <person name="Wilkins M.J."/>
            <person name="Karaoz U."/>
            <person name="Brodie E.L."/>
            <person name="Williams K.H."/>
            <person name="Hubbard S.S."/>
            <person name="Banfield J.F."/>
        </authorList>
    </citation>
    <scope>NUCLEOTIDE SEQUENCE [LARGE SCALE GENOMIC DNA]</scope>
</reference>
<dbReference type="SUPFAM" id="SSF52540">
    <property type="entry name" value="P-loop containing nucleoside triphosphate hydrolases"/>
    <property type="match status" value="1"/>
</dbReference>
<dbReference type="Pfam" id="PF13091">
    <property type="entry name" value="PLDc_2"/>
    <property type="match status" value="1"/>
</dbReference>
<accession>A0A1F5ZQ74</accession>
<evidence type="ECO:0000259" key="4">
    <source>
        <dbReference type="PROSITE" id="PS51194"/>
    </source>
</evidence>
<dbReference type="Gene3D" id="3.40.50.300">
    <property type="entry name" value="P-loop containing nucleotide triphosphate hydrolases"/>
    <property type="match status" value="1"/>
</dbReference>
<evidence type="ECO:0000313" key="5">
    <source>
        <dbReference type="EMBL" id="OGG14551.1"/>
    </source>
</evidence>
<evidence type="ECO:0000313" key="6">
    <source>
        <dbReference type="Proteomes" id="UP000177383"/>
    </source>
</evidence>
<dbReference type="InterPro" id="IPR001650">
    <property type="entry name" value="Helicase_C-like"/>
</dbReference>
<dbReference type="InterPro" id="IPR000330">
    <property type="entry name" value="SNF2_N"/>
</dbReference>
<evidence type="ECO:0000259" key="3">
    <source>
        <dbReference type="PROSITE" id="PS51192"/>
    </source>
</evidence>
<dbReference type="SMART" id="SM00487">
    <property type="entry name" value="DEXDc"/>
    <property type="match status" value="1"/>
</dbReference>
<dbReference type="Pfam" id="PF00271">
    <property type="entry name" value="Helicase_C"/>
    <property type="match status" value="1"/>
</dbReference>
<gene>
    <name evidence="5" type="ORF">A2773_07205</name>
</gene>
<dbReference type="Proteomes" id="UP000177383">
    <property type="component" value="Unassembled WGS sequence"/>
</dbReference>
<keyword evidence="1" id="KW-0378">Hydrolase</keyword>
<dbReference type="SMART" id="SM00490">
    <property type="entry name" value="HELICc"/>
    <property type="match status" value="1"/>
</dbReference>
<evidence type="ECO:0000256" key="2">
    <source>
        <dbReference type="SAM" id="Coils"/>
    </source>
</evidence>
<comment type="caution">
    <text evidence="5">The sequence shown here is derived from an EMBL/GenBank/DDBJ whole genome shotgun (WGS) entry which is preliminary data.</text>
</comment>
<feature type="coiled-coil region" evidence="2">
    <location>
        <begin position="633"/>
        <end position="660"/>
    </location>
</feature>
<evidence type="ECO:0000256" key="1">
    <source>
        <dbReference type="ARBA" id="ARBA00022801"/>
    </source>
</evidence>
<dbReference type="GO" id="GO:0016787">
    <property type="term" value="F:hydrolase activity"/>
    <property type="evidence" value="ECO:0007669"/>
    <property type="project" value="UniProtKB-KW"/>
</dbReference>
<dbReference type="InterPro" id="IPR027417">
    <property type="entry name" value="P-loop_NTPase"/>
</dbReference>
<dbReference type="PROSITE" id="PS51192">
    <property type="entry name" value="HELICASE_ATP_BIND_1"/>
    <property type="match status" value="1"/>
</dbReference>
<feature type="domain" description="Helicase ATP-binding" evidence="3">
    <location>
        <begin position="279"/>
        <end position="417"/>
    </location>
</feature>
<protein>
    <recommendedName>
        <fullName evidence="7">Helicase</fullName>
    </recommendedName>
</protein>
<name>A0A1F5ZQ74_9BACT</name>